<evidence type="ECO:0000313" key="1">
    <source>
        <dbReference type="EMBL" id="KRY95509.1"/>
    </source>
</evidence>
<gene>
    <name evidence="1" type="ORF">T11_18230</name>
</gene>
<dbReference type="AlphaFoldDB" id="A0A0V1GBM8"/>
<protein>
    <submittedName>
        <fullName evidence="1">Uncharacterized protein</fullName>
    </submittedName>
</protein>
<reference evidence="1 2" key="1">
    <citation type="submission" date="2015-01" db="EMBL/GenBank/DDBJ databases">
        <title>Evolution of Trichinella species and genotypes.</title>
        <authorList>
            <person name="Korhonen P.K."/>
            <person name="Edoardo P."/>
            <person name="Giuseppe L.R."/>
            <person name="Gasser R.B."/>
        </authorList>
    </citation>
    <scope>NUCLEOTIDE SEQUENCE [LARGE SCALE GENOMIC DNA]</scope>
    <source>
        <strain evidence="1">ISS1029</strain>
    </source>
</reference>
<sequence>MHPNRSSKLSVQFIAQQRDLHALAGPVLSTLIKRSRAELLLTQPCH</sequence>
<dbReference type="Proteomes" id="UP000055024">
    <property type="component" value="Unassembled WGS sequence"/>
</dbReference>
<dbReference type="OrthoDB" id="5930552at2759"/>
<organism evidence="1 2">
    <name type="scientific">Trichinella zimbabwensis</name>
    <dbReference type="NCBI Taxonomy" id="268475"/>
    <lineage>
        <taxon>Eukaryota</taxon>
        <taxon>Metazoa</taxon>
        <taxon>Ecdysozoa</taxon>
        <taxon>Nematoda</taxon>
        <taxon>Enoplea</taxon>
        <taxon>Dorylaimia</taxon>
        <taxon>Trichinellida</taxon>
        <taxon>Trichinellidae</taxon>
        <taxon>Trichinella</taxon>
    </lineage>
</organism>
<accession>A0A0V1GBM8</accession>
<feature type="non-terminal residue" evidence="1">
    <location>
        <position position="46"/>
    </location>
</feature>
<evidence type="ECO:0000313" key="2">
    <source>
        <dbReference type="Proteomes" id="UP000055024"/>
    </source>
</evidence>
<keyword evidence="2" id="KW-1185">Reference proteome</keyword>
<dbReference type="EMBL" id="JYDP01003712">
    <property type="protein sequence ID" value="KRY95509.1"/>
    <property type="molecule type" value="Genomic_DNA"/>
</dbReference>
<name>A0A0V1GBM8_9BILA</name>
<proteinExistence type="predicted"/>
<comment type="caution">
    <text evidence="1">The sequence shown here is derived from an EMBL/GenBank/DDBJ whole genome shotgun (WGS) entry which is preliminary data.</text>
</comment>